<reference evidence="1 2" key="1">
    <citation type="submission" date="2019-06" db="EMBL/GenBank/DDBJ databases">
        <authorList>
            <person name="Palmer J.M."/>
        </authorList>
    </citation>
    <scope>NUCLEOTIDE SEQUENCE [LARGE SCALE GENOMIC DNA]</scope>
    <source>
        <strain evidence="1 2">TWF102</strain>
    </source>
</reference>
<dbReference type="EMBL" id="WIQW01000005">
    <property type="protein sequence ID" value="KAF3110586.1"/>
    <property type="molecule type" value="Genomic_DNA"/>
</dbReference>
<organism evidence="1 2">
    <name type="scientific">Orbilia oligospora</name>
    <name type="common">Nematode-trapping fungus</name>
    <name type="synonym">Arthrobotrys oligospora</name>
    <dbReference type="NCBI Taxonomy" id="2813651"/>
    <lineage>
        <taxon>Eukaryota</taxon>
        <taxon>Fungi</taxon>
        <taxon>Dikarya</taxon>
        <taxon>Ascomycota</taxon>
        <taxon>Pezizomycotina</taxon>
        <taxon>Orbiliomycetes</taxon>
        <taxon>Orbiliales</taxon>
        <taxon>Orbiliaceae</taxon>
        <taxon>Orbilia</taxon>
    </lineage>
</organism>
<dbReference type="AlphaFoldDB" id="A0A7C8JLS8"/>
<comment type="caution">
    <text evidence="1">The sequence shown here is derived from an EMBL/GenBank/DDBJ whole genome shotgun (WGS) entry which is preliminary data.</text>
</comment>
<accession>A0A7C8JLS8</accession>
<evidence type="ECO:0000313" key="2">
    <source>
        <dbReference type="Proteomes" id="UP000475325"/>
    </source>
</evidence>
<sequence>MTRAPKVFNERNTCIAAASFAVLAASPEEAEFLGLVSASWLRKKPATLRNNLFMRQAKISRAMSRVKSRSESQRHLTGTCLQYSSAYSTGSSGRLCDFRLL</sequence>
<dbReference type="Proteomes" id="UP000475325">
    <property type="component" value="Unassembled WGS sequence"/>
</dbReference>
<protein>
    <submittedName>
        <fullName evidence="1">Uncharacterized protein</fullName>
    </submittedName>
</protein>
<name>A0A7C8JLS8_ORBOL</name>
<evidence type="ECO:0000313" key="1">
    <source>
        <dbReference type="EMBL" id="KAF3110586.1"/>
    </source>
</evidence>
<gene>
    <name evidence="1" type="ORF">TWF102_008159</name>
</gene>
<proteinExistence type="predicted"/>